<proteinExistence type="predicted"/>
<gene>
    <name evidence="2" type="ORF">RRG08_033564</name>
</gene>
<dbReference type="EMBL" id="JAWDGP010007919">
    <property type="protein sequence ID" value="KAK3700287.1"/>
    <property type="molecule type" value="Genomic_DNA"/>
</dbReference>
<evidence type="ECO:0000313" key="3">
    <source>
        <dbReference type="Proteomes" id="UP001283361"/>
    </source>
</evidence>
<evidence type="ECO:0000313" key="2">
    <source>
        <dbReference type="EMBL" id="KAK3700287.1"/>
    </source>
</evidence>
<feature type="compositionally biased region" description="Polar residues" evidence="1">
    <location>
        <begin position="19"/>
        <end position="28"/>
    </location>
</feature>
<protein>
    <submittedName>
        <fullName evidence="2">Uncharacterized protein</fullName>
    </submittedName>
</protein>
<reference evidence="2" key="1">
    <citation type="journal article" date="2023" name="G3 (Bethesda)">
        <title>A reference genome for the long-term kleptoplast-retaining sea slug Elysia crispata morphotype clarki.</title>
        <authorList>
            <person name="Eastman K.E."/>
            <person name="Pendleton A.L."/>
            <person name="Shaikh M.A."/>
            <person name="Suttiyut T."/>
            <person name="Ogas R."/>
            <person name="Tomko P."/>
            <person name="Gavelis G."/>
            <person name="Widhalm J.R."/>
            <person name="Wisecaver J.H."/>
        </authorList>
    </citation>
    <scope>NUCLEOTIDE SEQUENCE</scope>
    <source>
        <strain evidence="2">ECLA1</strain>
    </source>
</reference>
<organism evidence="2 3">
    <name type="scientific">Elysia crispata</name>
    <name type="common">lettuce slug</name>
    <dbReference type="NCBI Taxonomy" id="231223"/>
    <lineage>
        <taxon>Eukaryota</taxon>
        <taxon>Metazoa</taxon>
        <taxon>Spiralia</taxon>
        <taxon>Lophotrochozoa</taxon>
        <taxon>Mollusca</taxon>
        <taxon>Gastropoda</taxon>
        <taxon>Heterobranchia</taxon>
        <taxon>Euthyneura</taxon>
        <taxon>Panpulmonata</taxon>
        <taxon>Sacoglossa</taxon>
        <taxon>Placobranchoidea</taxon>
        <taxon>Plakobranchidae</taxon>
        <taxon>Elysia</taxon>
    </lineage>
</organism>
<comment type="caution">
    <text evidence="2">The sequence shown here is derived from an EMBL/GenBank/DDBJ whole genome shotgun (WGS) entry which is preliminary data.</text>
</comment>
<feature type="region of interest" description="Disordered" evidence="1">
    <location>
        <begin position="1"/>
        <end position="33"/>
    </location>
</feature>
<accession>A0AAE0XP01</accession>
<keyword evidence="3" id="KW-1185">Reference proteome</keyword>
<sequence length="259" mass="30391">MEFLRSLWSGQGAKPQISVAESENTPNALDNEKLSERQQLTTEEVAAHQESIKHWDPKVVEFFKDFPEPYRQKAIDRFSNRQGLHRLEIFREMAMSNEMRSANKGVFLEDQREYEEMVQEQRREQLRLAIQEEKDSFYSRDIPPWEQKVMEFVPLQPGDKMWLKLALSANVSAFGVAFLAKWWTFQRSTPAPPRQKVVKTLVGSVGVFCMMQVVAVYRLMDWGPFDRSVDERGFLTKVAEDCKRDLKIIQNHIEEKIMK</sequence>
<evidence type="ECO:0000256" key="1">
    <source>
        <dbReference type="SAM" id="MobiDB-lite"/>
    </source>
</evidence>
<dbReference type="Proteomes" id="UP001283361">
    <property type="component" value="Unassembled WGS sequence"/>
</dbReference>
<name>A0AAE0XP01_9GAST</name>
<dbReference type="AlphaFoldDB" id="A0AAE0XP01"/>